<dbReference type="SUPFAM" id="SSF53335">
    <property type="entry name" value="S-adenosyl-L-methionine-dependent methyltransferases"/>
    <property type="match status" value="1"/>
</dbReference>
<comment type="similarity">
    <text evidence="6 7">Belongs to the class I-like SAM-binding methyltransferase superfamily. C5-methyltransferase family.</text>
</comment>
<protein>
    <recommendedName>
        <fullName evidence="8">Cytosine-specific methyltransferase</fullName>
        <ecNumber evidence="8">2.1.1.37</ecNumber>
    </recommendedName>
</protein>
<dbReference type="KEGG" id="fli:Fleli_2225"/>
<evidence type="ECO:0000256" key="1">
    <source>
        <dbReference type="ARBA" id="ARBA00022603"/>
    </source>
</evidence>
<dbReference type="eggNOG" id="COG0270">
    <property type="taxonomic scope" value="Bacteria"/>
</dbReference>
<evidence type="ECO:0000256" key="3">
    <source>
        <dbReference type="ARBA" id="ARBA00022691"/>
    </source>
</evidence>
<dbReference type="InterPro" id="IPR018117">
    <property type="entry name" value="C5_DNA_meth_AS"/>
</dbReference>
<dbReference type="Pfam" id="PF00145">
    <property type="entry name" value="DNA_methylase"/>
    <property type="match status" value="1"/>
</dbReference>
<gene>
    <name evidence="9" type="ordered locus">Fleli_2225</name>
</gene>
<dbReference type="REBASE" id="49147">
    <property type="entry name" value="M1.Fli6794ORF2225P"/>
</dbReference>
<sequence>MKFIDLFCGIGGFRIAFEELGGECVFSADIDKYACTTYKDNFGDFPLRDITKVDENEIPNFDILCAGFPCQPFSIGGLRKGFEDIRGTLFFDIERILRAKKPKAFILENVKGLVNHEKGKTLEIILNKLGSKINGIINSEKHDDCLNYNVFYKVVNSKTFGVPQNRERIYIIGFENDINFKFPSANKSKLLSDIIDNTQEKNTITPILNYNIDFHLEKHKNLDTIKDLEYLLAYEVRKSRCTFRFDNLSPTLTAKMGTGGNNIPVLVNQKRRLTVEECLQIQGFPKGFKIKPNYHQSYKQIGNSVSVPVIRALAKEIYKFI</sequence>
<dbReference type="Gene3D" id="3.90.120.10">
    <property type="entry name" value="DNA Methylase, subunit A, domain 2"/>
    <property type="match status" value="1"/>
</dbReference>
<dbReference type="GO" id="GO:0003886">
    <property type="term" value="F:DNA (cytosine-5-)-methyltransferase activity"/>
    <property type="evidence" value="ECO:0007669"/>
    <property type="project" value="UniProtKB-EC"/>
</dbReference>
<keyword evidence="1 6" id="KW-0489">Methyltransferase</keyword>
<dbReference type="Proteomes" id="UP000006054">
    <property type="component" value="Chromosome"/>
</dbReference>
<dbReference type="PROSITE" id="PS51679">
    <property type="entry name" value="SAM_MT_C5"/>
    <property type="match status" value="1"/>
</dbReference>
<proteinExistence type="inferred from homology"/>
<comment type="catalytic activity">
    <reaction evidence="5 8">
        <text>a 2'-deoxycytidine in DNA + S-adenosyl-L-methionine = a 5-methyl-2'-deoxycytidine in DNA + S-adenosyl-L-homocysteine + H(+)</text>
        <dbReference type="Rhea" id="RHEA:13681"/>
        <dbReference type="Rhea" id="RHEA-COMP:11369"/>
        <dbReference type="Rhea" id="RHEA-COMP:11370"/>
        <dbReference type="ChEBI" id="CHEBI:15378"/>
        <dbReference type="ChEBI" id="CHEBI:57856"/>
        <dbReference type="ChEBI" id="CHEBI:59789"/>
        <dbReference type="ChEBI" id="CHEBI:85452"/>
        <dbReference type="ChEBI" id="CHEBI:85454"/>
        <dbReference type="EC" id="2.1.1.37"/>
    </reaction>
</comment>
<evidence type="ECO:0000313" key="10">
    <source>
        <dbReference type="Proteomes" id="UP000006054"/>
    </source>
</evidence>
<dbReference type="OrthoDB" id="32195at2"/>
<evidence type="ECO:0000256" key="4">
    <source>
        <dbReference type="ARBA" id="ARBA00022747"/>
    </source>
</evidence>
<evidence type="ECO:0000256" key="6">
    <source>
        <dbReference type="PROSITE-ProRule" id="PRU01016"/>
    </source>
</evidence>
<name>I4AKW8_BERLS</name>
<dbReference type="NCBIfam" id="TIGR00675">
    <property type="entry name" value="dcm"/>
    <property type="match status" value="1"/>
</dbReference>
<dbReference type="RefSeq" id="WP_014798050.1">
    <property type="nucleotide sequence ID" value="NC_018018.1"/>
</dbReference>
<dbReference type="AlphaFoldDB" id="I4AKW8"/>
<evidence type="ECO:0000256" key="7">
    <source>
        <dbReference type="RuleBase" id="RU000416"/>
    </source>
</evidence>
<dbReference type="PROSITE" id="PS00094">
    <property type="entry name" value="C5_MTASE_1"/>
    <property type="match status" value="1"/>
</dbReference>
<keyword evidence="3 6" id="KW-0949">S-adenosyl-L-methionine</keyword>
<dbReference type="PATRIC" id="fig|880071.3.peg.2215"/>
<evidence type="ECO:0000256" key="8">
    <source>
        <dbReference type="RuleBase" id="RU000417"/>
    </source>
</evidence>
<dbReference type="PANTHER" id="PTHR46098:SF1">
    <property type="entry name" value="TRNA (CYTOSINE(38)-C(5))-METHYLTRANSFERASE"/>
    <property type="match status" value="1"/>
</dbReference>
<dbReference type="EMBL" id="CP003345">
    <property type="protein sequence ID" value="AFM04603.1"/>
    <property type="molecule type" value="Genomic_DNA"/>
</dbReference>
<organism evidence="9 10">
    <name type="scientific">Bernardetia litoralis (strain ATCC 23117 / DSM 6794 / NBRC 15988 / NCIMB 1366 / Fx l1 / Sio-4)</name>
    <name type="common">Flexibacter litoralis</name>
    <dbReference type="NCBI Taxonomy" id="880071"/>
    <lineage>
        <taxon>Bacteria</taxon>
        <taxon>Pseudomonadati</taxon>
        <taxon>Bacteroidota</taxon>
        <taxon>Cytophagia</taxon>
        <taxon>Cytophagales</taxon>
        <taxon>Bernardetiaceae</taxon>
        <taxon>Bernardetia</taxon>
    </lineage>
</organism>
<dbReference type="Gene3D" id="3.40.50.150">
    <property type="entry name" value="Vaccinia Virus protein VP39"/>
    <property type="match status" value="1"/>
</dbReference>
<dbReference type="InterPro" id="IPR031303">
    <property type="entry name" value="C5_meth_CS"/>
</dbReference>
<dbReference type="STRING" id="880071.Fleli_2225"/>
<evidence type="ECO:0000256" key="2">
    <source>
        <dbReference type="ARBA" id="ARBA00022679"/>
    </source>
</evidence>
<dbReference type="GO" id="GO:0009307">
    <property type="term" value="P:DNA restriction-modification system"/>
    <property type="evidence" value="ECO:0007669"/>
    <property type="project" value="UniProtKB-KW"/>
</dbReference>
<dbReference type="GO" id="GO:0032259">
    <property type="term" value="P:methylation"/>
    <property type="evidence" value="ECO:0007669"/>
    <property type="project" value="UniProtKB-KW"/>
</dbReference>
<dbReference type="EC" id="2.1.1.37" evidence="8"/>
<dbReference type="HOGENOM" id="CLU_006958_0_1_10"/>
<dbReference type="InterPro" id="IPR029063">
    <property type="entry name" value="SAM-dependent_MTases_sf"/>
</dbReference>
<accession>I4AKW8</accession>
<evidence type="ECO:0000256" key="5">
    <source>
        <dbReference type="ARBA" id="ARBA00047422"/>
    </source>
</evidence>
<dbReference type="CDD" id="cd00315">
    <property type="entry name" value="Cyt_C5_DNA_methylase"/>
    <property type="match status" value="1"/>
</dbReference>
<dbReference type="InterPro" id="IPR001525">
    <property type="entry name" value="C5_MeTfrase"/>
</dbReference>
<dbReference type="PANTHER" id="PTHR46098">
    <property type="entry name" value="TRNA (CYTOSINE(38)-C(5))-METHYLTRANSFERASE"/>
    <property type="match status" value="1"/>
</dbReference>
<dbReference type="PRINTS" id="PR00105">
    <property type="entry name" value="C5METTRFRASE"/>
</dbReference>
<evidence type="ECO:0000313" key="9">
    <source>
        <dbReference type="EMBL" id="AFM04603.1"/>
    </source>
</evidence>
<keyword evidence="10" id="KW-1185">Reference proteome</keyword>
<dbReference type="InterPro" id="IPR050750">
    <property type="entry name" value="C5-MTase"/>
</dbReference>
<feature type="active site" evidence="6">
    <location>
        <position position="70"/>
    </location>
</feature>
<keyword evidence="4" id="KW-0680">Restriction system</keyword>
<keyword evidence="2 6" id="KW-0808">Transferase</keyword>
<dbReference type="PROSITE" id="PS00095">
    <property type="entry name" value="C5_MTASE_2"/>
    <property type="match status" value="1"/>
</dbReference>
<reference evidence="10" key="1">
    <citation type="submission" date="2012-06" db="EMBL/GenBank/DDBJ databases">
        <title>The complete genome of Flexibacter litoralis DSM 6794.</title>
        <authorList>
            <person name="Lucas S."/>
            <person name="Copeland A."/>
            <person name="Lapidus A."/>
            <person name="Glavina del Rio T."/>
            <person name="Dalin E."/>
            <person name="Tice H."/>
            <person name="Bruce D."/>
            <person name="Goodwin L."/>
            <person name="Pitluck S."/>
            <person name="Peters L."/>
            <person name="Ovchinnikova G."/>
            <person name="Lu M."/>
            <person name="Kyrpides N."/>
            <person name="Mavromatis K."/>
            <person name="Ivanova N."/>
            <person name="Brettin T."/>
            <person name="Detter J.C."/>
            <person name="Han C."/>
            <person name="Larimer F."/>
            <person name="Land M."/>
            <person name="Hauser L."/>
            <person name="Markowitz V."/>
            <person name="Cheng J.-F."/>
            <person name="Hugenholtz P."/>
            <person name="Woyke T."/>
            <person name="Wu D."/>
            <person name="Spring S."/>
            <person name="Lang E."/>
            <person name="Kopitz M."/>
            <person name="Brambilla E."/>
            <person name="Klenk H.-P."/>
            <person name="Eisen J.A."/>
        </authorList>
    </citation>
    <scope>NUCLEOTIDE SEQUENCE [LARGE SCALE GENOMIC DNA]</scope>
    <source>
        <strain evidence="10">ATCC 23117 / DSM 6794 / NBRC 15988 / NCIMB 1366 / Sio-4</strain>
    </source>
</reference>